<dbReference type="AlphaFoldDB" id="A0A1V9ZWU0"/>
<evidence type="ECO:0000313" key="3">
    <source>
        <dbReference type="Proteomes" id="UP000243217"/>
    </source>
</evidence>
<comment type="caution">
    <text evidence="2">The sequence shown here is derived from an EMBL/GenBank/DDBJ whole genome shotgun (WGS) entry which is preliminary data.</text>
</comment>
<feature type="transmembrane region" description="Helical" evidence="1">
    <location>
        <begin position="32"/>
        <end position="49"/>
    </location>
</feature>
<organism evidence="2 3">
    <name type="scientific">Thraustotheca clavata</name>
    <dbReference type="NCBI Taxonomy" id="74557"/>
    <lineage>
        <taxon>Eukaryota</taxon>
        <taxon>Sar</taxon>
        <taxon>Stramenopiles</taxon>
        <taxon>Oomycota</taxon>
        <taxon>Saprolegniomycetes</taxon>
        <taxon>Saprolegniales</taxon>
        <taxon>Achlyaceae</taxon>
        <taxon>Thraustotheca</taxon>
    </lineage>
</organism>
<keyword evidence="1" id="KW-0812">Transmembrane</keyword>
<evidence type="ECO:0000256" key="1">
    <source>
        <dbReference type="SAM" id="Phobius"/>
    </source>
</evidence>
<reference evidence="2 3" key="1">
    <citation type="journal article" date="2014" name="Genome Biol. Evol.">
        <title>The secreted proteins of Achlya hypogyna and Thraustotheca clavata identify the ancestral oomycete secretome and reveal gene acquisitions by horizontal gene transfer.</title>
        <authorList>
            <person name="Misner I."/>
            <person name="Blouin N."/>
            <person name="Leonard G."/>
            <person name="Richards T.A."/>
            <person name="Lane C.E."/>
        </authorList>
    </citation>
    <scope>NUCLEOTIDE SEQUENCE [LARGE SCALE GENOMIC DNA]</scope>
    <source>
        <strain evidence="2 3">ATCC 34112</strain>
    </source>
</reference>
<dbReference type="EMBL" id="JNBS01001123">
    <property type="protein sequence ID" value="OQS02485.1"/>
    <property type="molecule type" value="Genomic_DNA"/>
</dbReference>
<proteinExistence type="predicted"/>
<name>A0A1V9ZWU0_9STRA</name>
<keyword evidence="1" id="KW-1133">Transmembrane helix</keyword>
<keyword evidence="3" id="KW-1185">Reference proteome</keyword>
<gene>
    <name evidence="2" type="ORF">THRCLA_21408</name>
</gene>
<evidence type="ECO:0000313" key="2">
    <source>
        <dbReference type="EMBL" id="OQS02485.1"/>
    </source>
</evidence>
<dbReference type="Proteomes" id="UP000243217">
    <property type="component" value="Unassembled WGS sequence"/>
</dbReference>
<accession>A0A1V9ZWU0</accession>
<sequence length="136" mass="16213">MHGTKIAASNGPSSKLVINAKPRHNIVRHNRLAFTFSLIIMFNLASMPMKSYFTEKLPWTFDFQNDRINITNITTLQAYQIRYNQDFVPRGVNYYFDSFVDVQVLHRVLCMKERIDVYQTFCLNYLFWFSNTFEFE</sequence>
<protein>
    <submittedName>
        <fullName evidence="2">Uncharacterized protein</fullName>
    </submittedName>
</protein>
<keyword evidence="1" id="KW-0472">Membrane</keyword>